<keyword evidence="6" id="KW-1185">Reference proteome</keyword>
<dbReference type="Gene3D" id="3.30.910.20">
    <property type="entry name" value="Skp domain"/>
    <property type="match status" value="1"/>
</dbReference>
<dbReference type="GO" id="GO:0050821">
    <property type="term" value="P:protein stabilization"/>
    <property type="evidence" value="ECO:0007669"/>
    <property type="project" value="TreeGrafter"/>
</dbReference>
<dbReference type="InterPro" id="IPR024930">
    <property type="entry name" value="Skp_dom_sf"/>
</dbReference>
<dbReference type="PANTHER" id="PTHR35089:SF1">
    <property type="entry name" value="CHAPERONE PROTEIN SKP"/>
    <property type="match status" value="1"/>
</dbReference>
<dbReference type="AlphaFoldDB" id="E1X516"/>
<feature type="chain" id="PRO_5003154801" evidence="4">
    <location>
        <begin position="27"/>
        <end position="174"/>
    </location>
</feature>
<accession>E1X516</accession>
<dbReference type="Proteomes" id="UP000008963">
    <property type="component" value="Chromosome"/>
</dbReference>
<dbReference type="Pfam" id="PF03938">
    <property type="entry name" value="OmpH"/>
    <property type="match status" value="1"/>
</dbReference>
<proteinExistence type="inferred from homology"/>
<dbReference type="EMBL" id="FQ312005">
    <property type="protein sequence ID" value="CBW25487.1"/>
    <property type="molecule type" value="Genomic_DNA"/>
</dbReference>
<name>E1X516_HALMS</name>
<comment type="similarity">
    <text evidence="1">Belongs to the Skp family.</text>
</comment>
<dbReference type="PATRIC" id="fig|862908.3.peg.555"/>
<dbReference type="GO" id="GO:0005829">
    <property type="term" value="C:cytosol"/>
    <property type="evidence" value="ECO:0007669"/>
    <property type="project" value="TreeGrafter"/>
</dbReference>
<feature type="signal peptide" evidence="4">
    <location>
        <begin position="1"/>
        <end position="26"/>
    </location>
</feature>
<feature type="coiled-coil region" evidence="3">
    <location>
        <begin position="48"/>
        <end position="119"/>
    </location>
</feature>
<gene>
    <name evidence="5" type="ordered locus">BMS_0578</name>
</gene>
<dbReference type="KEGG" id="bmx:BMS_0578"/>
<evidence type="ECO:0000256" key="4">
    <source>
        <dbReference type="SAM" id="SignalP"/>
    </source>
</evidence>
<keyword evidence="3" id="KW-0175">Coiled coil</keyword>
<dbReference type="SUPFAM" id="SSF111384">
    <property type="entry name" value="OmpH-like"/>
    <property type="match status" value="1"/>
</dbReference>
<dbReference type="InterPro" id="IPR005632">
    <property type="entry name" value="Chaperone_Skp"/>
</dbReference>
<dbReference type="SMART" id="SM00935">
    <property type="entry name" value="OmpH"/>
    <property type="match status" value="1"/>
</dbReference>
<sequence>MTFKEFSMKKILVLVAAMMMSAQTMAVVVGKVDVQKVILSVNEGKKIKDQLKKTFDEKQKILKKEEDKIRKMQEDFKKQSLVMNDKAKETKQREIQENIIKLQQKTAGYQREIQELEQKHKKPLFEKIKAVINSVSKSSGVDLTIESSTAPVLYAKSEKDLTDEVIAAYNKKHK</sequence>
<evidence type="ECO:0000313" key="6">
    <source>
        <dbReference type="Proteomes" id="UP000008963"/>
    </source>
</evidence>
<evidence type="ECO:0000256" key="2">
    <source>
        <dbReference type="ARBA" id="ARBA00022729"/>
    </source>
</evidence>
<evidence type="ECO:0000256" key="1">
    <source>
        <dbReference type="ARBA" id="ARBA00009091"/>
    </source>
</evidence>
<organism evidence="5 6">
    <name type="scientific">Halobacteriovorax marinus (strain ATCC BAA-682 / DSM 15412 / SJ)</name>
    <name type="common">Bacteriovorax marinus</name>
    <dbReference type="NCBI Taxonomy" id="862908"/>
    <lineage>
        <taxon>Bacteria</taxon>
        <taxon>Pseudomonadati</taxon>
        <taxon>Bdellovibrionota</taxon>
        <taxon>Bacteriovoracia</taxon>
        <taxon>Bacteriovoracales</taxon>
        <taxon>Halobacteriovoraceae</taxon>
        <taxon>Halobacteriovorax</taxon>
    </lineage>
</organism>
<dbReference type="eggNOG" id="COG2825">
    <property type="taxonomic scope" value="Bacteria"/>
</dbReference>
<dbReference type="GO" id="GO:0051082">
    <property type="term" value="F:unfolded protein binding"/>
    <property type="evidence" value="ECO:0007669"/>
    <property type="project" value="InterPro"/>
</dbReference>
<dbReference type="STRING" id="862908.BMS_0578"/>
<reference evidence="6" key="1">
    <citation type="journal article" date="2013" name="ISME J.">
        <title>A small predatory core genome in the divergent marine Bacteriovorax marinus SJ and the terrestrial Bdellovibrio bacteriovorus.</title>
        <authorList>
            <person name="Crossman L.C."/>
            <person name="Chen H."/>
            <person name="Cerdeno-Tarraga A.M."/>
            <person name="Brooks K."/>
            <person name="Quail M.A."/>
            <person name="Pineiro S.A."/>
            <person name="Hobley L."/>
            <person name="Sockett R.E."/>
            <person name="Bentley S.D."/>
            <person name="Parkhill J."/>
            <person name="Williams H.N."/>
            <person name="Stine O.C."/>
        </authorList>
    </citation>
    <scope>NUCLEOTIDE SEQUENCE [LARGE SCALE GENOMIC DNA]</scope>
    <source>
        <strain evidence="6">ATCC BAA-682 / DSM 15412 / SJ</strain>
    </source>
</reference>
<dbReference type="PANTHER" id="PTHR35089">
    <property type="entry name" value="CHAPERONE PROTEIN SKP"/>
    <property type="match status" value="1"/>
</dbReference>
<keyword evidence="2 4" id="KW-0732">Signal</keyword>
<protein>
    <submittedName>
        <fullName evidence="5">Exported protein</fullName>
    </submittedName>
</protein>
<dbReference type="HOGENOM" id="CLU_101388_3_0_7"/>
<evidence type="ECO:0000256" key="3">
    <source>
        <dbReference type="SAM" id="Coils"/>
    </source>
</evidence>
<evidence type="ECO:0000313" key="5">
    <source>
        <dbReference type="EMBL" id="CBW25487.1"/>
    </source>
</evidence>